<keyword evidence="1" id="KW-0695">RNA-directed DNA polymerase</keyword>
<name>A0A833W8K4_PHYIN</name>
<gene>
    <name evidence="1" type="ORF">GN244_ATG14261</name>
</gene>
<dbReference type="AlphaFoldDB" id="A0A833W8K4"/>
<reference evidence="1" key="1">
    <citation type="submission" date="2020-04" db="EMBL/GenBank/DDBJ databases">
        <title>Hybrid Assembly of Korean Phytophthora infestans isolates.</title>
        <authorList>
            <person name="Prokchorchik M."/>
            <person name="Lee Y."/>
            <person name="Seo J."/>
            <person name="Cho J.-H."/>
            <person name="Park Y.-E."/>
            <person name="Jang D.-C."/>
            <person name="Im J.-S."/>
            <person name="Choi J.-G."/>
            <person name="Park H.-J."/>
            <person name="Lee G.-B."/>
            <person name="Lee Y.-G."/>
            <person name="Hong S.-Y."/>
            <person name="Cho K."/>
            <person name="Sohn K.H."/>
        </authorList>
    </citation>
    <scope>NUCLEOTIDE SEQUENCE</scope>
    <source>
        <strain evidence="1">KR_1_A1</strain>
    </source>
</reference>
<evidence type="ECO:0000313" key="1">
    <source>
        <dbReference type="EMBL" id="KAF4033798.1"/>
    </source>
</evidence>
<accession>A0A833W8K4</accession>
<keyword evidence="1" id="KW-0548">Nucleotidyltransferase</keyword>
<dbReference type="Proteomes" id="UP000602510">
    <property type="component" value="Unassembled WGS sequence"/>
</dbReference>
<dbReference type="GO" id="GO:0003964">
    <property type="term" value="F:RNA-directed DNA polymerase activity"/>
    <property type="evidence" value="ECO:0007669"/>
    <property type="project" value="UniProtKB-KW"/>
</dbReference>
<protein>
    <submittedName>
        <fullName evidence="1">Reverse transcriptase (RNA-dependent DNA polymerase)</fullName>
    </submittedName>
</protein>
<proteinExistence type="predicted"/>
<organism evidence="1 2">
    <name type="scientific">Phytophthora infestans</name>
    <name type="common">Potato late blight agent</name>
    <name type="synonym">Botrytis infestans</name>
    <dbReference type="NCBI Taxonomy" id="4787"/>
    <lineage>
        <taxon>Eukaryota</taxon>
        <taxon>Sar</taxon>
        <taxon>Stramenopiles</taxon>
        <taxon>Oomycota</taxon>
        <taxon>Peronosporomycetes</taxon>
        <taxon>Peronosporales</taxon>
        <taxon>Peronosporaceae</taxon>
        <taxon>Phytophthora</taxon>
    </lineage>
</organism>
<sequence>MAKAWLLRKSLYGLKQSGQLWNKAINAYLLYIGFVRSKLNVNRGWRLVTSGVIPATDARQERTHMDM</sequence>
<keyword evidence="2" id="KW-1185">Reference proteome</keyword>
<keyword evidence="1" id="KW-0808">Transferase</keyword>
<comment type="caution">
    <text evidence="1">The sequence shown here is derived from an EMBL/GenBank/DDBJ whole genome shotgun (WGS) entry which is preliminary data.</text>
</comment>
<evidence type="ECO:0000313" key="2">
    <source>
        <dbReference type="Proteomes" id="UP000602510"/>
    </source>
</evidence>
<dbReference type="EMBL" id="WSZM01000407">
    <property type="protein sequence ID" value="KAF4033798.1"/>
    <property type="molecule type" value="Genomic_DNA"/>
</dbReference>